<dbReference type="Gene3D" id="2.30.30.40">
    <property type="entry name" value="SH3 Domains"/>
    <property type="match status" value="1"/>
</dbReference>
<dbReference type="PANTHER" id="PTHR22617">
    <property type="entry name" value="CHEMOTAXIS SENSOR HISTIDINE KINASE-RELATED"/>
    <property type="match status" value="1"/>
</dbReference>
<dbReference type="InterPro" id="IPR002545">
    <property type="entry name" value="CheW-lke_dom"/>
</dbReference>
<accession>A0AA49JTZ5</accession>
<dbReference type="Gene3D" id="2.40.50.180">
    <property type="entry name" value="CheA-289, Domain 4"/>
    <property type="match status" value="1"/>
</dbReference>
<accession>A0AA49JZP1</accession>
<feature type="domain" description="CheW-like" evidence="1">
    <location>
        <begin position="8"/>
        <end position="148"/>
    </location>
</feature>
<dbReference type="InterPro" id="IPR039315">
    <property type="entry name" value="CheW"/>
</dbReference>
<reference evidence="3" key="1">
    <citation type="submission" date="2023-07" db="EMBL/GenBank/DDBJ databases">
        <authorList>
            <person name="Haufschild T."/>
            <person name="Kallscheuer N."/>
            <person name="Hammer J."/>
            <person name="Kohn T."/>
            <person name="Kabuu M."/>
            <person name="Jogler M."/>
            <person name="Wohfarth N."/>
            <person name="Heuer A."/>
            <person name="Rohde M."/>
            <person name="van Teeseling M.C.F."/>
            <person name="Jogler C."/>
        </authorList>
    </citation>
    <scope>NUCLEOTIDE SEQUENCE</scope>
    <source>
        <strain evidence="2">Strain 138</strain>
        <strain evidence="3">Strain 318</strain>
    </source>
</reference>
<evidence type="ECO:0000313" key="4">
    <source>
        <dbReference type="Proteomes" id="UP001229955"/>
    </source>
</evidence>
<evidence type="ECO:0000313" key="2">
    <source>
        <dbReference type="EMBL" id="WKW11992.1"/>
    </source>
</evidence>
<dbReference type="GO" id="GO:0007165">
    <property type="term" value="P:signal transduction"/>
    <property type="evidence" value="ECO:0007669"/>
    <property type="project" value="InterPro"/>
</dbReference>
<dbReference type="SUPFAM" id="SSF50341">
    <property type="entry name" value="CheW-like"/>
    <property type="match status" value="1"/>
</dbReference>
<sequence length="162" mass="17332">MTSSAAPRRSLVTCRAAGELLALDVGSVERVLRYTVPRTLPNTAAWMRGVIAVGEQLVTVLDLRERLGLSAAAAHEGSRIVVLALSGGRIGFVVDAVDDVVAVDPAMIEAAPPVYRGLARAFVQGILRRDERLYLVLDADHLVTSQERLALGAAVEELQHGR</sequence>
<protein>
    <submittedName>
        <fullName evidence="3">Chemotaxis protein CheW</fullName>
    </submittedName>
</protein>
<dbReference type="KEGG" id="pspc:Strain318_001263"/>
<dbReference type="Proteomes" id="UP001229955">
    <property type="component" value="Chromosome"/>
</dbReference>
<evidence type="ECO:0000313" key="3">
    <source>
        <dbReference type="EMBL" id="WKW14901.1"/>
    </source>
</evidence>
<dbReference type="Pfam" id="PF01584">
    <property type="entry name" value="CheW"/>
    <property type="match status" value="1"/>
</dbReference>
<dbReference type="EMBL" id="CP130613">
    <property type="protein sequence ID" value="WKW14901.1"/>
    <property type="molecule type" value="Genomic_DNA"/>
</dbReference>
<dbReference type="AlphaFoldDB" id="A0AA49JZP1"/>
<dbReference type="GO" id="GO:0005829">
    <property type="term" value="C:cytosol"/>
    <property type="evidence" value="ECO:0007669"/>
    <property type="project" value="TreeGrafter"/>
</dbReference>
<dbReference type="PROSITE" id="PS50851">
    <property type="entry name" value="CHEW"/>
    <property type="match status" value="1"/>
</dbReference>
<dbReference type="EMBL" id="CP130612">
    <property type="protein sequence ID" value="WKW11992.1"/>
    <property type="molecule type" value="Genomic_DNA"/>
</dbReference>
<evidence type="ECO:0000259" key="1">
    <source>
        <dbReference type="PROSITE" id="PS50851"/>
    </source>
</evidence>
<dbReference type="SMART" id="SM00260">
    <property type="entry name" value="CheW"/>
    <property type="match status" value="1"/>
</dbReference>
<keyword evidence="4" id="KW-1185">Reference proteome</keyword>
<dbReference type="InterPro" id="IPR036061">
    <property type="entry name" value="CheW-like_dom_sf"/>
</dbReference>
<proteinExistence type="predicted"/>
<organism evidence="3 4">
    <name type="scientific">Pseudogemmatithrix spongiicola</name>
    <dbReference type="NCBI Taxonomy" id="3062599"/>
    <lineage>
        <taxon>Bacteria</taxon>
        <taxon>Pseudomonadati</taxon>
        <taxon>Gemmatimonadota</taxon>
        <taxon>Gemmatimonadia</taxon>
        <taxon>Gemmatimonadales</taxon>
        <taxon>Gemmatimonadaceae</taxon>
        <taxon>Pseudogemmatithrix</taxon>
    </lineage>
</organism>
<gene>
    <name evidence="2" type="ORF">Strain138_001263</name>
    <name evidence="3" type="ORF">Strain318_001263</name>
</gene>
<name>A0AA49JZP1_9BACT</name>
<dbReference type="GO" id="GO:0006935">
    <property type="term" value="P:chemotaxis"/>
    <property type="evidence" value="ECO:0007669"/>
    <property type="project" value="InterPro"/>
</dbReference>
<dbReference type="RefSeq" id="WP_367887670.1">
    <property type="nucleotide sequence ID" value="NZ_CP130612.1"/>
</dbReference>
<dbReference type="PANTHER" id="PTHR22617:SF43">
    <property type="entry name" value="PROTEIN PILI"/>
    <property type="match status" value="1"/>
</dbReference>